<dbReference type="RefSeq" id="WP_193183363.1">
    <property type="nucleotide sequence ID" value="NZ_JACVXA010000038.1"/>
</dbReference>
<dbReference type="PIRSF" id="PIRSF031780">
    <property type="entry name" value="UCP031780"/>
    <property type="match status" value="1"/>
</dbReference>
<name>A0A8J7CVS4_9RHOB</name>
<dbReference type="InterPro" id="IPR009945">
    <property type="entry name" value="ATPase_inh_sub_z"/>
</dbReference>
<reference evidence="1" key="1">
    <citation type="submission" date="2020-09" db="EMBL/GenBank/DDBJ databases">
        <title>A novel bacterium of genus Mangrovicoccus, isolated from South China Sea.</title>
        <authorList>
            <person name="Huang H."/>
            <person name="Mo K."/>
            <person name="Hu Y."/>
        </authorList>
    </citation>
    <scope>NUCLEOTIDE SEQUENCE</scope>
    <source>
        <strain evidence="1">HB182678</strain>
    </source>
</reference>
<keyword evidence="2" id="KW-1185">Reference proteome</keyword>
<dbReference type="Gene3D" id="1.10.790.20">
    <property type="entry name" value="Domain of unknown function DUF1476"/>
    <property type="match status" value="1"/>
</dbReference>
<dbReference type="Proteomes" id="UP000609121">
    <property type="component" value="Unassembled WGS sequence"/>
</dbReference>
<evidence type="ECO:0000313" key="1">
    <source>
        <dbReference type="EMBL" id="MBE3639074.1"/>
    </source>
</evidence>
<comment type="caution">
    <text evidence="1">The sequence shown here is derived from an EMBL/GenBank/DDBJ whole genome shotgun (WGS) entry which is preliminary data.</text>
</comment>
<gene>
    <name evidence="1" type="ORF">ICN82_12760</name>
</gene>
<dbReference type="EMBL" id="JACVXA010000038">
    <property type="protein sequence ID" value="MBE3639074.1"/>
    <property type="molecule type" value="Genomic_DNA"/>
</dbReference>
<dbReference type="InterPro" id="IPR038293">
    <property type="entry name" value="ATPase_inh_sub_z_sf"/>
</dbReference>
<protein>
    <submittedName>
        <fullName evidence="1">DUF1476 domain-containing protein</fullName>
    </submittedName>
</protein>
<accession>A0A8J7CVS4</accession>
<organism evidence="1 2">
    <name type="scientific">Mangrovicoccus algicola</name>
    <dbReference type="NCBI Taxonomy" id="2771008"/>
    <lineage>
        <taxon>Bacteria</taxon>
        <taxon>Pseudomonadati</taxon>
        <taxon>Pseudomonadota</taxon>
        <taxon>Alphaproteobacteria</taxon>
        <taxon>Rhodobacterales</taxon>
        <taxon>Paracoccaceae</taxon>
        <taxon>Mangrovicoccus</taxon>
    </lineage>
</organism>
<evidence type="ECO:0000313" key="2">
    <source>
        <dbReference type="Proteomes" id="UP000609121"/>
    </source>
</evidence>
<dbReference type="AlphaFoldDB" id="A0A8J7CVS4"/>
<dbReference type="Pfam" id="PF07345">
    <property type="entry name" value="ATPaseInh_sub_z"/>
    <property type="match status" value="1"/>
</dbReference>
<sequence length="104" mass="11875">MTTFDDRERAFETMFVRSEEMAFKAIARRDRALARWAGGLLGKEKDALDAYVLEVLRADINDPRHLAVFHKLREDLGDLTDDARIREMMVDCFAEARAELAAGV</sequence>
<proteinExistence type="predicted"/>